<evidence type="ECO:0000313" key="3">
    <source>
        <dbReference type="Proteomes" id="UP001384579"/>
    </source>
</evidence>
<accession>A0ABU8YFY0</accession>
<reference evidence="2 3" key="1">
    <citation type="journal article" date="2020" name="Harmful Algae">
        <title>Molecular and morphological characterization of a novel dihydroanatoxin-a producing Microcoleus species (cyanobacteria) from the Russian River, California, USA.</title>
        <authorList>
            <person name="Conklin K.Y."/>
            <person name="Stancheva R."/>
            <person name="Otten T.G."/>
            <person name="Fadness R."/>
            <person name="Boyer G.L."/>
            <person name="Read B."/>
            <person name="Zhang X."/>
            <person name="Sheath R.G."/>
        </authorList>
    </citation>
    <scope>NUCLEOTIDE SEQUENCE [LARGE SCALE GENOMIC DNA]</scope>
    <source>
        <strain evidence="2 3">PTRS2</strain>
    </source>
</reference>
<keyword evidence="1" id="KW-0812">Transmembrane</keyword>
<feature type="transmembrane region" description="Helical" evidence="1">
    <location>
        <begin position="33"/>
        <end position="55"/>
    </location>
</feature>
<dbReference type="EMBL" id="JBBLXS010000001">
    <property type="protein sequence ID" value="MEK0183265.1"/>
    <property type="molecule type" value="Genomic_DNA"/>
</dbReference>
<dbReference type="RefSeq" id="WP_340518205.1">
    <property type="nucleotide sequence ID" value="NZ_JBBLXS010000001.1"/>
</dbReference>
<dbReference type="Proteomes" id="UP001384579">
    <property type="component" value="Unassembled WGS sequence"/>
</dbReference>
<name>A0ABU8YFY0_9CYAN</name>
<evidence type="ECO:0000256" key="1">
    <source>
        <dbReference type="SAM" id="Phobius"/>
    </source>
</evidence>
<sequence length="152" mass="16574">MSINDYTFASYCRNIKLVIFLENTQSMKLHSSLVYKAALVANVLLASVTTFGIGAQAQTKVSTGNYRSQCSFYGQNQPQAQTIGCSIKQSLKQITITWDDGFTTNVVTSPDGVWQSMPSRSLAGVTFYTTGQVSRIEIYEGPGKGILVVNPL</sequence>
<comment type="caution">
    <text evidence="2">The sequence shown here is derived from an EMBL/GenBank/DDBJ whole genome shotgun (WGS) entry which is preliminary data.</text>
</comment>
<keyword evidence="3" id="KW-1185">Reference proteome</keyword>
<evidence type="ECO:0000313" key="2">
    <source>
        <dbReference type="EMBL" id="MEK0183265.1"/>
    </source>
</evidence>
<keyword evidence="1" id="KW-1133">Transmembrane helix</keyword>
<gene>
    <name evidence="2" type="ORF">WMG39_00210</name>
</gene>
<protein>
    <submittedName>
        <fullName evidence="2">Uncharacterized protein</fullName>
    </submittedName>
</protein>
<organism evidence="2 3">
    <name type="scientific">Microcoleus anatoxicus PTRS2</name>
    <dbReference type="NCBI Taxonomy" id="2705321"/>
    <lineage>
        <taxon>Bacteria</taxon>
        <taxon>Bacillati</taxon>
        <taxon>Cyanobacteriota</taxon>
        <taxon>Cyanophyceae</taxon>
        <taxon>Oscillatoriophycideae</taxon>
        <taxon>Oscillatoriales</taxon>
        <taxon>Microcoleaceae</taxon>
        <taxon>Microcoleus</taxon>
        <taxon>Microcoleus anatoxicus</taxon>
    </lineage>
</organism>
<keyword evidence="1" id="KW-0472">Membrane</keyword>
<proteinExistence type="predicted"/>